<dbReference type="NCBIfam" id="NF038117">
    <property type="entry name" value="choice_anch_I"/>
    <property type="match status" value="1"/>
</dbReference>
<dbReference type="RefSeq" id="WP_243548570.1">
    <property type="nucleotide sequence ID" value="NZ_CP094532.1"/>
</dbReference>
<dbReference type="PANTHER" id="PTHR46928">
    <property type="entry name" value="MESENCHYME-SPECIFIC CELL SURFACE GLYCOPROTEIN"/>
    <property type="match status" value="1"/>
</dbReference>
<gene>
    <name evidence="7" type="ORF">MTP09_11925</name>
</gene>
<dbReference type="Pfam" id="PF18962">
    <property type="entry name" value="Por_Secre_tail"/>
    <property type="match status" value="1"/>
</dbReference>
<reference evidence="7 8" key="1">
    <citation type="submission" date="2022-03" db="EMBL/GenBank/DDBJ databases">
        <title>Chryseobacterium sp. isolated from particulate matters in swine house.</title>
        <authorList>
            <person name="Won M."/>
            <person name="Kim S.-J."/>
            <person name="Kwon S.-W."/>
        </authorList>
    </citation>
    <scope>NUCLEOTIDE SEQUENCE [LARGE SCALE GENOMIC DNA]</scope>
    <source>
        <strain evidence="7 8">SC2-2</strain>
    </source>
</reference>
<evidence type="ECO:0000259" key="6">
    <source>
        <dbReference type="Pfam" id="PF22494"/>
    </source>
</evidence>
<dbReference type="InterPro" id="IPR052956">
    <property type="entry name" value="Mesenchyme-surface_protein"/>
</dbReference>
<feature type="domain" description="SbsA Ig-like" evidence="4">
    <location>
        <begin position="206"/>
        <end position="318"/>
    </location>
</feature>
<feature type="domain" description="Choice-of-anchor I" evidence="6">
    <location>
        <begin position="457"/>
        <end position="933"/>
    </location>
</feature>
<evidence type="ECO:0000313" key="7">
    <source>
        <dbReference type="EMBL" id="UOE40600.1"/>
    </source>
</evidence>
<dbReference type="SUPFAM" id="SSF51004">
    <property type="entry name" value="C-terminal (heme d1) domain of cytochrome cd1-nitrite reductase"/>
    <property type="match status" value="1"/>
</dbReference>
<dbReference type="Pfam" id="PF13205">
    <property type="entry name" value="Big_5"/>
    <property type="match status" value="1"/>
</dbReference>
<evidence type="ECO:0000256" key="2">
    <source>
        <dbReference type="SAM" id="MobiDB-lite"/>
    </source>
</evidence>
<dbReference type="InterPro" id="IPR011048">
    <property type="entry name" value="Haem_d1_sf"/>
</dbReference>
<keyword evidence="1 3" id="KW-0732">Signal</keyword>
<dbReference type="Gene3D" id="2.60.40.2030">
    <property type="match status" value="1"/>
</dbReference>
<sequence length="1014" mass="108233">MKKIYTLKLFAVSLVFGAQSFAFSQTLVHYWNFNNNSTIATITTPTQSLVSGAALVAVPGGSSVIDNAGGTGQNFNVENLNARNGDPSGTHLRFNNPIGGALQFSLPTTGFENVVVTTATRRSGSGAGTQLWSYSTNGTDFSPFTTFAPVDGNPTLLTLDFSAIPNVKDNPNFKLKVEFETGSGGNVGNNRFDNFTLDATALGGADTTPPVVTLTPVNNATNISTTLKPTISFNEDVRLIDNSPITDTNAKDLVDFRIGNASGAVVAFTTTFSNNVITVIPDTNLMTNQTYYVALKPNIVEDFSDNAVTQTTSSTFTTAGTSVAFDKTFIKVNEDAGVLNFALKVNSPSNASVDLVVKPAPFSTADSGDFTLATQTINITPSTPGIYNIQIPIIDDTLEEQQAEYFVLSLENPVGAAITGEQLSTVYIIDNDKQAPVPNNQITLNYVGSFDPSGANSSTTEIVVHDPISKRLFTTSAIAGVLDIINFTDPSAPTVINSVDMNAYGGITSVAVKNGIVAVASPNTNPQLDGSVVFFDTSGNFLKQVTVGALPDMVTFTNDGTKVLTANEGEPNANYSVDPEGSVSIIDISGGIPSLSQSNVTTLLFTDFNAQEASLIASGIRKLKASSTLSQDLEPEYIAISDDNQKAFVTIQENNAVAEIDLNTKTLTSLWALGKKDMNLPGNGFDASDNNGEVLIANWPVKSYYIPDGVATYKVNGTNFIITANEGDEKEFSNLNERTTVGANNYVLDPAVFPQAQMLKASHNLGRFRVTNLNGNLDGDSEFEEINSVGARSFSIFNADTKQIVFDSGDDFERYTAKHFPTIFNADHSDSNTPKNRSRSKGPEPEGVTIATIANETFAFISLERIGGVMVYNVTNPNAPVFVDYKNTRNTSAYGGDNGAEGITYIPKNESATGKGYIVIANEISGTLTIYEINDSILSANGAANTTNTFSVFPNPASKGTVYFNREADIEIYDMAGKLLQKAAKQKTIDTSRFATGLYIIKTSEGIVKRLIVK</sequence>
<dbReference type="InterPro" id="IPR026444">
    <property type="entry name" value="Secre_tail"/>
</dbReference>
<dbReference type="NCBIfam" id="TIGR04183">
    <property type="entry name" value="Por_Secre_tail"/>
    <property type="match status" value="1"/>
</dbReference>
<dbReference type="InterPro" id="IPR055188">
    <property type="entry name" value="Choice_anch_I"/>
</dbReference>
<proteinExistence type="predicted"/>
<accession>A0ABY4BVM8</accession>
<dbReference type="Gene3D" id="2.130.10.10">
    <property type="entry name" value="YVTN repeat-like/Quinoprotein amine dehydrogenase"/>
    <property type="match status" value="1"/>
</dbReference>
<dbReference type="SUPFAM" id="SSF141072">
    <property type="entry name" value="CalX-like"/>
    <property type="match status" value="1"/>
</dbReference>
<organism evidence="7 8">
    <name type="scientific">Chryseobacterium suipulveris</name>
    <dbReference type="NCBI Taxonomy" id="2929800"/>
    <lineage>
        <taxon>Bacteria</taxon>
        <taxon>Pseudomonadati</taxon>
        <taxon>Bacteroidota</taxon>
        <taxon>Flavobacteriia</taxon>
        <taxon>Flavobacteriales</taxon>
        <taxon>Weeksellaceae</taxon>
        <taxon>Chryseobacterium group</taxon>
        <taxon>Chryseobacterium</taxon>
    </lineage>
</organism>
<dbReference type="PANTHER" id="PTHR46928:SF1">
    <property type="entry name" value="MESENCHYME-SPECIFIC CELL SURFACE GLYCOPROTEIN"/>
    <property type="match status" value="1"/>
</dbReference>
<evidence type="ECO:0000259" key="4">
    <source>
        <dbReference type="Pfam" id="PF13205"/>
    </source>
</evidence>
<evidence type="ECO:0000256" key="3">
    <source>
        <dbReference type="SAM" id="SignalP"/>
    </source>
</evidence>
<dbReference type="EMBL" id="CP094532">
    <property type="protein sequence ID" value="UOE40600.1"/>
    <property type="molecule type" value="Genomic_DNA"/>
</dbReference>
<protein>
    <submittedName>
        <fullName evidence="7">Choice-of-anchor I family protein</fullName>
    </submittedName>
</protein>
<feature type="domain" description="Secretion system C-terminal sorting" evidence="5">
    <location>
        <begin position="952"/>
        <end position="1013"/>
    </location>
</feature>
<evidence type="ECO:0000256" key="1">
    <source>
        <dbReference type="ARBA" id="ARBA00022729"/>
    </source>
</evidence>
<dbReference type="InterPro" id="IPR011044">
    <property type="entry name" value="Quino_amine_DH_bsu"/>
</dbReference>
<feature type="chain" id="PRO_5047075697" evidence="3">
    <location>
        <begin position="25"/>
        <end position="1014"/>
    </location>
</feature>
<dbReference type="SUPFAM" id="SSF50969">
    <property type="entry name" value="YVTN repeat-like/Quinoprotein amine dehydrogenase"/>
    <property type="match status" value="1"/>
</dbReference>
<feature type="signal peptide" evidence="3">
    <location>
        <begin position="1"/>
        <end position="24"/>
    </location>
</feature>
<keyword evidence="8" id="KW-1185">Reference proteome</keyword>
<dbReference type="Pfam" id="PF22494">
    <property type="entry name" value="choice_anch_I"/>
    <property type="match status" value="1"/>
</dbReference>
<dbReference type="InterPro" id="IPR038081">
    <property type="entry name" value="CalX-like_sf"/>
</dbReference>
<evidence type="ECO:0000313" key="8">
    <source>
        <dbReference type="Proteomes" id="UP000831460"/>
    </source>
</evidence>
<feature type="region of interest" description="Disordered" evidence="2">
    <location>
        <begin position="824"/>
        <end position="847"/>
    </location>
</feature>
<dbReference type="Proteomes" id="UP000831460">
    <property type="component" value="Chromosome"/>
</dbReference>
<dbReference type="InterPro" id="IPR015943">
    <property type="entry name" value="WD40/YVTN_repeat-like_dom_sf"/>
</dbReference>
<name>A0ABY4BVM8_9FLAO</name>
<evidence type="ECO:0000259" key="5">
    <source>
        <dbReference type="Pfam" id="PF18962"/>
    </source>
</evidence>
<dbReference type="InterPro" id="IPR032812">
    <property type="entry name" value="SbsA_Ig"/>
</dbReference>